<organism evidence="2 3">
    <name type="scientific">Linum trigynum</name>
    <dbReference type="NCBI Taxonomy" id="586398"/>
    <lineage>
        <taxon>Eukaryota</taxon>
        <taxon>Viridiplantae</taxon>
        <taxon>Streptophyta</taxon>
        <taxon>Embryophyta</taxon>
        <taxon>Tracheophyta</taxon>
        <taxon>Spermatophyta</taxon>
        <taxon>Magnoliopsida</taxon>
        <taxon>eudicotyledons</taxon>
        <taxon>Gunneridae</taxon>
        <taxon>Pentapetalae</taxon>
        <taxon>rosids</taxon>
        <taxon>fabids</taxon>
        <taxon>Malpighiales</taxon>
        <taxon>Linaceae</taxon>
        <taxon>Linum</taxon>
    </lineage>
</organism>
<reference evidence="2 3" key="1">
    <citation type="submission" date="2024-04" db="EMBL/GenBank/DDBJ databases">
        <authorList>
            <person name="Fracassetti M."/>
        </authorList>
    </citation>
    <scope>NUCLEOTIDE SEQUENCE [LARGE SCALE GENOMIC DNA]</scope>
</reference>
<sequence length="116" mass="12113">MTEETLVGLCMAGLRPELATAVKVFKPNSLRVAFRIAGRKEEELASWRTSAGRIQKASGGMGVRAGTAPPPGNASPASTGAASRNRFQSRLPPKGFPANPGGNGLEAQGRSLLQLR</sequence>
<dbReference type="Proteomes" id="UP001497516">
    <property type="component" value="Chromosome 9"/>
</dbReference>
<feature type="compositionally biased region" description="Polar residues" evidence="1">
    <location>
        <begin position="75"/>
        <end position="88"/>
    </location>
</feature>
<evidence type="ECO:0000256" key="1">
    <source>
        <dbReference type="SAM" id="MobiDB-lite"/>
    </source>
</evidence>
<protein>
    <submittedName>
        <fullName evidence="2">Uncharacterized protein</fullName>
    </submittedName>
</protein>
<dbReference type="AlphaFoldDB" id="A0AAV2GS67"/>
<feature type="region of interest" description="Disordered" evidence="1">
    <location>
        <begin position="47"/>
        <end position="116"/>
    </location>
</feature>
<name>A0AAV2GS67_9ROSI</name>
<accession>A0AAV2GS67</accession>
<dbReference type="EMBL" id="OZ034822">
    <property type="protein sequence ID" value="CAL1413549.1"/>
    <property type="molecule type" value="Genomic_DNA"/>
</dbReference>
<evidence type="ECO:0000313" key="3">
    <source>
        <dbReference type="Proteomes" id="UP001497516"/>
    </source>
</evidence>
<proteinExistence type="predicted"/>
<gene>
    <name evidence="2" type="ORF">LTRI10_LOCUS52773</name>
</gene>
<keyword evidence="3" id="KW-1185">Reference proteome</keyword>
<evidence type="ECO:0000313" key="2">
    <source>
        <dbReference type="EMBL" id="CAL1413549.1"/>
    </source>
</evidence>